<evidence type="ECO:0000313" key="1">
    <source>
        <dbReference type="EMBL" id="PSS19954.1"/>
    </source>
</evidence>
<dbReference type="EMBL" id="MLYV02000282">
    <property type="protein sequence ID" value="PSS19954.1"/>
    <property type="molecule type" value="Genomic_DNA"/>
</dbReference>
<organism evidence="1 2">
    <name type="scientific">Hermanssonia centrifuga</name>
    <dbReference type="NCBI Taxonomy" id="98765"/>
    <lineage>
        <taxon>Eukaryota</taxon>
        <taxon>Fungi</taxon>
        <taxon>Dikarya</taxon>
        <taxon>Basidiomycota</taxon>
        <taxon>Agaricomycotina</taxon>
        <taxon>Agaricomycetes</taxon>
        <taxon>Polyporales</taxon>
        <taxon>Meruliaceae</taxon>
        <taxon>Hermanssonia</taxon>
    </lineage>
</organism>
<protein>
    <submittedName>
        <fullName evidence="1">Uncharacterized protein</fullName>
    </submittedName>
</protein>
<evidence type="ECO:0000313" key="2">
    <source>
        <dbReference type="Proteomes" id="UP000186601"/>
    </source>
</evidence>
<sequence length="73" mass="8215">MTGRLVQVIEGENIRLVHTSERAIFVAMKGVQDKGAGWVTDKLVELVETSDLVAQQRTTQTNNAQGLWDEWDM</sequence>
<proteinExistence type="predicted"/>
<gene>
    <name evidence="1" type="ORF">PHLCEN_2v3127</name>
</gene>
<keyword evidence="2" id="KW-1185">Reference proteome</keyword>
<name>A0A2R6R3X6_9APHY</name>
<dbReference type="AlphaFoldDB" id="A0A2R6R3X6"/>
<dbReference type="OrthoDB" id="2272012at2759"/>
<accession>A0A2R6R3X6</accession>
<dbReference type="Proteomes" id="UP000186601">
    <property type="component" value="Unassembled WGS sequence"/>
</dbReference>
<reference evidence="1 2" key="1">
    <citation type="submission" date="2018-02" db="EMBL/GenBank/DDBJ databases">
        <title>Genome sequence of the basidiomycete white-rot fungus Phlebia centrifuga.</title>
        <authorList>
            <person name="Granchi Z."/>
            <person name="Peng M."/>
            <person name="de Vries R.P."/>
            <person name="Hilden K."/>
            <person name="Makela M.R."/>
            <person name="Grigoriev I."/>
            <person name="Riley R."/>
        </authorList>
    </citation>
    <scope>NUCLEOTIDE SEQUENCE [LARGE SCALE GENOMIC DNA]</scope>
    <source>
        <strain evidence="1 2">FBCC195</strain>
    </source>
</reference>
<comment type="caution">
    <text evidence="1">The sequence shown here is derived from an EMBL/GenBank/DDBJ whole genome shotgun (WGS) entry which is preliminary data.</text>
</comment>